<dbReference type="Pfam" id="PF01986">
    <property type="entry name" value="DUF123"/>
    <property type="match status" value="1"/>
</dbReference>
<gene>
    <name evidence="1" type="ORF">ACFO0N_13645</name>
</gene>
<dbReference type="AlphaFoldDB" id="A0ABD5PDX8"/>
<dbReference type="RefSeq" id="WP_267619984.1">
    <property type="nucleotide sequence ID" value="NZ_JAODIW010000004.1"/>
</dbReference>
<name>A0ABD5PDX8_9EURY</name>
<reference evidence="1 2" key="1">
    <citation type="journal article" date="2019" name="Int. J. Syst. Evol. Microbiol.">
        <title>The Global Catalogue of Microorganisms (GCM) 10K type strain sequencing project: providing services to taxonomists for standard genome sequencing and annotation.</title>
        <authorList>
            <consortium name="The Broad Institute Genomics Platform"/>
            <consortium name="The Broad Institute Genome Sequencing Center for Infectious Disease"/>
            <person name="Wu L."/>
            <person name="Ma J."/>
        </authorList>
    </citation>
    <scope>NUCLEOTIDE SEQUENCE [LARGE SCALE GENOMIC DNA]</scope>
    <source>
        <strain evidence="1 2">CGMCC 1.12553</strain>
    </source>
</reference>
<keyword evidence="2" id="KW-1185">Reference proteome</keyword>
<dbReference type="CDD" id="cd10441">
    <property type="entry name" value="GIY-YIG_COG1833"/>
    <property type="match status" value="1"/>
</dbReference>
<dbReference type="EMBL" id="JBHSDS010000007">
    <property type="protein sequence ID" value="MFC4358988.1"/>
    <property type="molecule type" value="Genomic_DNA"/>
</dbReference>
<dbReference type="InterPro" id="IPR002837">
    <property type="entry name" value="DUF123"/>
</dbReference>
<comment type="caution">
    <text evidence="1">The sequence shown here is derived from an EMBL/GenBank/DDBJ whole genome shotgun (WGS) entry which is preliminary data.</text>
</comment>
<evidence type="ECO:0000313" key="2">
    <source>
        <dbReference type="Proteomes" id="UP001595921"/>
    </source>
</evidence>
<dbReference type="Proteomes" id="UP001595921">
    <property type="component" value="Unassembled WGS sequence"/>
</dbReference>
<dbReference type="PANTHER" id="PTHR37460">
    <property type="entry name" value="ENDONUCLEASE III"/>
    <property type="match status" value="1"/>
</dbReference>
<evidence type="ECO:0000313" key="1">
    <source>
        <dbReference type="EMBL" id="MFC4358988.1"/>
    </source>
</evidence>
<dbReference type="PANTHER" id="PTHR37460:SF1">
    <property type="entry name" value="ENDONUCLEASE III"/>
    <property type="match status" value="1"/>
</dbReference>
<proteinExistence type="predicted"/>
<protein>
    <submittedName>
        <fullName evidence="1">DUF123 domain-containing protein</fullName>
    </submittedName>
</protein>
<accession>A0ABD5PDX8</accession>
<sequence length="142" mass="14923">MGDDTDGGSYTLLFELAEAARIGVGALGSHAFDAGWYAYTGSALGTGGFARIDRHERVAAGDHDVRHWHVDYLGGHPAATLRGVETAVGRDVECAVARRLGDGPVSGFGASDCACESHLAYRPSEARLRDAVSDAYARVGEE</sequence>
<organism evidence="1 2">
    <name type="scientific">Halobium salinum</name>
    <dbReference type="NCBI Taxonomy" id="1364940"/>
    <lineage>
        <taxon>Archaea</taxon>
        <taxon>Methanobacteriati</taxon>
        <taxon>Methanobacteriota</taxon>
        <taxon>Stenosarchaea group</taxon>
        <taxon>Halobacteria</taxon>
        <taxon>Halobacteriales</taxon>
        <taxon>Haloferacaceae</taxon>
        <taxon>Halobium</taxon>
    </lineage>
</organism>